<feature type="region of interest" description="Disordered" evidence="1">
    <location>
        <begin position="30"/>
        <end position="54"/>
    </location>
</feature>
<reference evidence="2 3" key="1">
    <citation type="journal article" date="2020" name="BMC Genomics">
        <title>Intraspecific diversification of the crop wild relative Brassica cretica Lam. using demographic model selection.</title>
        <authorList>
            <person name="Kioukis A."/>
            <person name="Michalopoulou V.A."/>
            <person name="Briers L."/>
            <person name="Pirintsos S."/>
            <person name="Studholme D.J."/>
            <person name="Pavlidis P."/>
            <person name="Sarris P.F."/>
        </authorList>
    </citation>
    <scope>NUCLEOTIDE SEQUENCE [LARGE SCALE GENOMIC DNA]</scope>
    <source>
        <strain evidence="3">cv. PFS-1207/04</strain>
    </source>
</reference>
<dbReference type="Proteomes" id="UP000266723">
    <property type="component" value="Unassembled WGS sequence"/>
</dbReference>
<dbReference type="EMBL" id="QGKV02000297">
    <property type="protein sequence ID" value="KAF3606915.1"/>
    <property type="molecule type" value="Genomic_DNA"/>
</dbReference>
<proteinExistence type="predicted"/>
<accession>A0ABQ7EUJ9</accession>
<evidence type="ECO:0000313" key="2">
    <source>
        <dbReference type="EMBL" id="KAF3606915.1"/>
    </source>
</evidence>
<keyword evidence="3" id="KW-1185">Reference proteome</keyword>
<evidence type="ECO:0000313" key="3">
    <source>
        <dbReference type="Proteomes" id="UP000266723"/>
    </source>
</evidence>
<sequence length="102" mass="11854">MMARSWIDTTMDTHLSDPMGKHLWHAMDPQDFSPPFSKKSSSHCGVGGKRQQGHLSWRKHLNGEKENQRFSLMAGPVMERTSEMVIQSPHLVQLPVRMWERR</sequence>
<organism evidence="2 3">
    <name type="scientific">Brassica cretica</name>
    <name type="common">Mustard</name>
    <dbReference type="NCBI Taxonomy" id="69181"/>
    <lineage>
        <taxon>Eukaryota</taxon>
        <taxon>Viridiplantae</taxon>
        <taxon>Streptophyta</taxon>
        <taxon>Embryophyta</taxon>
        <taxon>Tracheophyta</taxon>
        <taxon>Spermatophyta</taxon>
        <taxon>Magnoliopsida</taxon>
        <taxon>eudicotyledons</taxon>
        <taxon>Gunneridae</taxon>
        <taxon>Pentapetalae</taxon>
        <taxon>rosids</taxon>
        <taxon>malvids</taxon>
        <taxon>Brassicales</taxon>
        <taxon>Brassicaceae</taxon>
        <taxon>Brassiceae</taxon>
        <taxon>Brassica</taxon>
    </lineage>
</organism>
<evidence type="ECO:0000256" key="1">
    <source>
        <dbReference type="SAM" id="MobiDB-lite"/>
    </source>
</evidence>
<name>A0ABQ7EUJ9_BRACR</name>
<comment type="caution">
    <text evidence="2">The sequence shown here is derived from an EMBL/GenBank/DDBJ whole genome shotgun (WGS) entry which is preliminary data.</text>
</comment>
<gene>
    <name evidence="2" type="ORF">DY000_02046693</name>
</gene>
<protein>
    <submittedName>
        <fullName evidence="2">Uncharacterized protein</fullName>
    </submittedName>
</protein>